<feature type="domain" description="Major facilitator superfamily (MFS) profile" evidence="6">
    <location>
        <begin position="1"/>
        <end position="389"/>
    </location>
</feature>
<comment type="subcellular location">
    <subcellularLocation>
        <location evidence="1">Cell membrane</location>
        <topology evidence="1">Multi-pass membrane protein</topology>
    </subcellularLocation>
</comment>
<dbReference type="InterPro" id="IPR020846">
    <property type="entry name" value="MFS_dom"/>
</dbReference>
<dbReference type="PANTHER" id="PTHR23508:SF10">
    <property type="entry name" value="CARBOXYLIC ACID TRANSPORTER PROTEIN HOMOLOG"/>
    <property type="match status" value="1"/>
</dbReference>
<feature type="transmembrane region" description="Helical" evidence="5">
    <location>
        <begin position="67"/>
        <end position="87"/>
    </location>
</feature>
<feature type="transmembrane region" description="Helical" evidence="5">
    <location>
        <begin position="275"/>
        <end position="293"/>
    </location>
</feature>
<feature type="transmembrane region" description="Helical" evidence="5">
    <location>
        <begin position="334"/>
        <end position="353"/>
    </location>
</feature>
<evidence type="ECO:0000256" key="5">
    <source>
        <dbReference type="SAM" id="Phobius"/>
    </source>
</evidence>
<dbReference type="InterPro" id="IPR011701">
    <property type="entry name" value="MFS"/>
</dbReference>
<protein>
    <submittedName>
        <fullName evidence="7">Aromatic acid/H+ symport family MFS transporter</fullName>
    </submittedName>
</protein>
<dbReference type="PROSITE" id="PS50850">
    <property type="entry name" value="MFS"/>
    <property type="match status" value="1"/>
</dbReference>
<dbReference type="SUPFAM" id="SSF103473">
    <property type="entry name" value="MFS general substrate transporter"/>
    <property type="match status" value="1"/>
</dbReference>
<feature type="transmembrane region" description="Helical" evidence="5">
    <location>
        <begin position="37"/>
        <end position="60"/>
    </location>
</feature>
<evidence type="ECO:0000256" key="3">
    <source>
        <dbReference type="ARBA" id="ARBA00022989"/>
    </source>
</evidence>
<reference evidence="7 8" key="1">
    <citation type="journal article" date="2019" name="Int. J. Syst. Evol. Microbiol.">
        <title>The Global Catalogue of Microorganisms (GCM) 10K type strain sequencing project: providing services to taxonomists for standard genome sequencing and annotation.</title>
        <authorList>
            <consortium name="The Broad Institute Genomics Platform"/>
            <consortium name="The Broad Institute Genome Sequencing Center for Infectious Disease"/>
            <person name="Wu L."/>
            <person name="Ma J."/>
        </authorList>
    </citation>
    <scope>NUCLEOTIDE SEQUENCE [LARGE SCALE GENOMIC DNA]</scope>
    <source>
        <strain evidence="7 8">JCM 9088</strain>
    </source>
</reference>
<keyword evidence="3 5" id="KW-1133">Transmembrane helix</keyword>
<evidence type="ECO:0000313" key="7">
    <source>
        <dbReference type="EMBL" id="GAA2974103.1"/>
    </source>
</evidence>
<proteinExistence type="predicted"/>
<keyword evidence="2 5" id="KW-0812">Transmembrane</keyword>
<evidence type="ECO:0000256" key="4">
    <source>
        <dbReference type="ARBA" id="ARBA00023136"/>
    </source>
</evidence>
<feature type="transmembrane region" description="Helical" evidence="5">
    <location>
        <begin position="93"/>
        <end position="115"/>
    </location>
</feature>
<feature type="transmembrane region" description="Helical" evidence="5">
    <location>
        <begin position="212"/>
        <end position="229"/>
    </location>
</feature>
<keyword evidence="4 5" id="KW-0472">Membrane</keyword>
<gene>
    <name evidence="7" type="ORF">GCM10010446_68000</name>
</gene>
<name>A0ABN3XNR0_9ACTN</name>
<dbReference type="Gene3D" id="1.20.1250.20">
    <property type="entry name" value="MFS general substrate transporter like domains"/>
    <property type="match status" value="2"/>
</dbReference>
<feature type="transmembrane region" description="Helical" evidence="5">
    <location>
        <begin position="365"/>
        <end position="384"/>
    </location>
</feature>
<feature type="transmembrane region" description="Helical" evidence="5">
    <location>
        <begin position="127"/>
        <end position="148"/>
    </location>
</feature>
<evidence type="ECO:0000313" key="8">
    <source>
        <dbReference type="Proteomes" id="UP001500403"/>
    </source>
</evidence>
<keyword evidence="8" id="KW-1185">Reference proteome</keyword>
<sequence>MILGLVILCIEGYDLFILGAVGPSLLAHPDWDVTKSTLGLLGSLTALGMPLGSIAAGWAGDLYGRRLPMVAGLAWLSLWMLLSAVAGNLEFFAATRFATGIGLGALIPLVTAYVSESVPPARRSLQVGTALTGVAIGGLITGILGRALLPAWDFHTLFLFGVLPLVLVPLVWKLVPAGVQEHPAEADRSAESAVSANRLVQLMTPQHRRATLLFWAATFTGLVLVYGAGSWLPTLMVNAGYDLSSSLEFSITFNIGAIVGTLIASMIADRGFIKAATVTSFVLAAAAMIVLSTPQPRPVLLLASAVAGLGALGTQNLINIFVARYYPAHLRGTGLGFSLGVGRLGAIVGPSYLAAATVLITSPKAGFYAFVIPALLGALMTGLFKSPRRANTPEEDVAKAEQPLAG</sequence>
<feature type="transmembrane region" description="Helical" evidence="5">
    <location>
        <begin position="154"/>
        <end position="172"/>
    </location>
</feature>
<evidence type="ECO:0000256" key="2">
    <source>
        <dbReference type="ARBA" id="ARBA00022692"/>
    </source>
</evidence>
<feature type="transmembrane region" description="Helical" evidence="5">
    <location>
        <begin position="249"/>
        <end position="268"/>
    </location>
</feature>
<organism evidence="7 8">
    <name type="scientific">Streptomyces enissocaesilis</name>
    <dbReference type="NCBI Taxonomy" id="332589"/>
    <lineage>
        <taxon>Bacteria</taxon>
        <taxon>Bacillati</taxon>
        <taxon>Actinomycetota</taxon>
        <taxon>Actinomycetes</taxon>
        <taxon>Kitasatosporales</taxon>
        <taxon>Streptomycetaceae</taxon>
        <taxon>Streptomyces</taxon>
        <taxon>Streptomyces rochei group</taxon>
    </lineage>
</organism>
<dbReference type="Pfam" id="PF07690">
    <property type="entry name" value="MFS_1"/>
    <property type="match status" value="1"/>
</dbReference>
<dbReference type="InterPro" id="IPR036259">
    <property type="entry name" value="MFS_trans_sf"/>
</dbReference>
<feature type="transmembrane region" description="Helical" evidence="5">
    <location>
        <begin position="299"/>
        <end position="322"/>
    </location>
</feature>
<evidence type="ECO:0000256" key="1">
    <source>
        <dbReference type="ARBA" id="ARBA00004651"/>
    </source>
</evidence>
<accession>A0ABN3XNR0</accession>
<dbReference type="Proteomes" id="UP001500403">
    <property type="component" value="Unassembled WGS sequence"/>
</dbReference>
<evidence type="ECO:0000259" key="6">
    <source>
        <dbReference type="PROSITE" id="PS50850"/>
    </source>
</evidence>
<dbReference type="EMBL" id="BAAAUD010000114">
    <property type="protein sequence ID" value="GAA2974103.1"/>
    <property type="molecule type" value="Genomic_DNA"/>
</dbReference>
<dbReference type="PANTHER" id="PTHR23508">
    <property type="entry name" value="CARBOXYLIC ACID TRANSPORTER PROTEIN HOMOLOG"/>
    <property type="match status" value="1"/>
</dbReference>
<comment type="caution">
    <text evidence="7">The sequence shown here is derived from an EMBL/GenBank/DDBJ whole genome shotgun (WGS) entry which is preliminary data.</text>
</comment>